<dbReference type="PANTHER" id="PTHR47050:SF2">
    <property type="entry name" value="TETRATRICOPEPTIDE REPEAT PROTEIN 24"/>
    <property type="match status" value="1"/>
</dbReference>
<evidence type="ECO:0000313" key="2">
    <source>
        <dbReference type="EMBL" id="KAK6466983.1"/>
    </source>
</evidence>
<feature type="compositionally biased region" description="Polar residues" evidence="1">
    <location>
        <begin position="488"/>
        <end position="502"/>
    </location>
</feature>
<dbReference type="Gene3D" id="1.25.40.10">
    <property type="entry name" value="Tetratricopeptide repeat domain"/>
    <property type="match status" value="1"/>
</dbReference>
<dbReference type="PANTHER" id="PTHR47050">
    <property type="entry name" value="TETRATRICOPEPTIDE REPEAT PROTEIN 24"/>
    <property type="match status" value="1"/>
</dbReference>
<accession>A0ABR0Y3I0</accession>
<name>A0ABR0Y3I0_HUSHU</name>
<feature type="compositionally biased region" description="Polar residues" evidence="1">
    <location>
        <begin position="559"/>
        <end position="577"/>
    </location>
</feature>
<evidence type="ECO:0008006" key="4">
    <source>
        <dbReference type="Google" id="ProtNLM"/>
    </source>
</evidence>
<dbReference type="InterPro" id="IPR019734">
    <property type="entry name" value="TPR_rpt"/>
</dbReference>
<protein>
    <recommendedName>
        <fullName evidence="4">Tetratricopeptide repeat protein 24</fullName>
    </recommendedName>
</protein>
<feature type="compositionally biased region" description="Basic and acidic residues" evidence="1">
    <location>
        <begin position="22"/>
        <end position="32"/>
    </location>
</feature>
<reference evidence="2 3" key="1">
    <citation type="submission" date="2021-05" db="EMBL/GenBank/DDBJ databases">
        <authorList>
            <person name="Zahm M."/>
            <person name="Klopp C."/>
            <person name="Cabau C."/>
            <person name="Kuhl H."/>
            <person name="Suciu R."/>
            <person name="Ciorpac M."/>
            <person name="Holostenco D."/>
            <person name="Gessner J."/>
            <person name="Wuertz S."/>
            <person name="Hohne C."/>
            <person name="Stock M."/>
            <person name="Gislard M."/>
            <person name="Lluch J."/>
            <person name="Milhes M."/>
            <person name="Lampietro C."/>
            <person name="Lopez Roques C."/>
            <person name="Donnadieu C."/>
            <person name="Du K."/>
            <person name="Schartl M."/>
            <person name="Guiguen Y."/>
        </authorList>
    </citation>
    <scope>NUCLEOTIDE SEQUENCE [LARGE SCALE GENOMIC DNA]</scope>
    <source>
        <strain evidence="2">Hh-F2</strain>
        <tissue evidence="2">Blood</tissue>
    </source>
</reference>
<dbReference type="EMBL" id="JAHFZB010000051">
    <property type="protein sequence ID" value="KAK6466983.1"/>
    <property type="molecule type" value="Genomic_DNA"/>
</dbReference>
<feature type="region of interest" description="Disordered" evidence="1">
    <location>
        <begin position="628"/>
        <end position="647"/>
    </location>
</feature>
<dbReference type="InterPro" id="IPR024812">
    <property type="entry name" value="TPR_24"/>
</dbReference>
<dbReference type="Proteomes" id="UP001369086">
    <property type="component" value="Unassembled WGS sequence"/>
</dbReference>
<dbReference type="SUPFAM" id="SSF48452">
    <property type="entry name" value="TPR-like"/>
    <property type="match status" value="1"/>
</dbReference>
<feature type="region of interest" description="Disordered" evidence="1">
    <location>
        <begin position="1"/>
        <end position="36"/>
    </location>
</feature>
<organism evidence="2 3">
    <name type="scientific">Huso huso</name>
    <name type="common">Beluga</name>
    <name type="synonym">Acipenser huso</name>
    <dbReference type="NCBI Taxonomy" id="61971"/>
    <lineage>
        <taxon>Eukaryota</taxon>
        <taxon>Metazoa</taxon>
        <taxon>Chordata</taxon>
        <taxon>Craniata</taxon>
        <taxon>Vertebrata</taxon>
        <taxon>Euteleostomi</taxon>
        <taxon>Actinopterygii</taxon>
        <taxon>Chondrostei</taxon>
        <taxon>Acipenseriformes</taxon>
        <taxon>Acipenseridae</taxon>
        <taxon>Huso</taxon>
    </lineage>
</organism>
<feature type="region of interest" description="Disordered" evidence="1">
    <location>
        <begin position="488"/>
        <end position="581"/>
    </location>
</feature>
<proteinExistence type="predicted"/>
<gene>
    <name evidence="2" type="ORF">HHUSO_G35331</name>
</gene>
<dbReference type="SMART" id="SM00028">
    <property type="entry name" value="TPR"/>
    <property type="match status" value="3"/>
</dbReference>
<comment type="caution">
    <text evidence="2">The sequence shown here is derived from an EMBL/GenBank/DDBJ whole genome shotgun (WGS) entry which is preliminary data.</text>
</comment>
<keyword evidence="3" id="KW-1185">Reference proteome</keyword>
<dbReference type="Pfam" id="PF14938">
    <property type="entry name" value="SNAP"/>
    <property type="match status" value="1"/>
</dbReference>
<evidence type="ECO:0000313" key="3">
    <source>
        <dbReference type="Proteomes" id="UP001369086"/>
    </source>
</evidence>
<sequence>MMASQVPPAPQVERGSRGSRRDRREEREDSTARDPLQLQADIEALTAAGHRALLGRDTVEALACFKKAFLTSLQLKEAQVQRACAFNLGAAYVEVGKPEKGLGFLQRSQPPGEGGEGVGEKRADLHFNLGAAHDALGQHATAAEHYRQAAEQYGSREGGRSEAEARMKLGYCHLQMKEPGMAARSFQRAGECYRAAGCVEPAATALREAANHMLQSQDFTAGEIEHVLGECKELCERIHNKEGLGELGRVSTTSRGEEGRGELCESIHNKEGLGELCESIHNKEGRGELCERIHNKQGRGELCESVHNKEGLGEPCESIYNKEGRGELCESIHNKEGLGELCESIHNKEGLGPQQGAELCESIHNKGGAWVLLPPTGSQGNRSAQGQCFCNLAFALSQLEEHEDSAENYLHALQAFRDTVYTDSSSSAHERIVNKLTDAIQFKLSTQSRYSHARGIQPATPFKLLPGSGPAPRQTPPLYVVRELRQQGAPQLSRGPQPTEPQGAQPEPGHRGQGADCCSQPREETSQPAEEPGAEGRTGCDSVVTHPDSELSDRPDTEPQYQTVQPQANRNLNNTYLQPDPHYQNDRLSGTLLPTQRSEHLYETVKPGALQADRDRPVDHSSEISCISDEQHSNQTASRRSRLCAVM</sequence>
<dbReference type="InterPro" id="IPR011990">
    <property type="entry name" value="TPR-like_helical_dom_sf"/>
</dbReference>
<feature type="compositionally biased region" description="Basic and acidic residues" evidence="1">
    <location>
        <begin position="547"/>
        <end position="557"/>
    </location>
</feature>
<evidence type="ECO:0000256" key="1">
    <source>
        <dbReference type="SAM" id="MobiDB-lite"/>
    </source>
</evidence>